<organism evidence="1 2">
    <name type="scientific">Clostridium frigidicarnis</name>
    <dbReference type="NCBI Taxonomy" id="84698"/>
    <lineage>
        <taxon>Bacteria</taxon>
        <taxon>Bacillati</taxon>
        <taxon>Bacillota</taxon>
        <taxon>Clostridia</taxon>
        <taxon>Eubacteriales</taxon>
        <taxon>Clostridiaceae</taxon>
        <taxon>Clostridium</taxon>
    </lineage>
</organism>
<dbReference type="AlphaFoldDB" id="A0A1I1AKV0"/>
<reference evidence="1 2" key="1">
    <citation type="submission" date="2016-10" db="EMBL/GenBank/DDBJ databases">
        <authorList>
            <person name="de Groot N.N."/>
        </authorList>
    </citation>
    <scope>NUCLEOTIDE SEQUENCE [LARGE SCALE GENOMIC DNA]</scope>
    <source>
        <strain evidence="1 2">DSM 12271</strain>
    </source>
</reference>
<accession>A0A1I1AKV0</accession>
<evidence type="ECO:0000313" key="1">
    <source>
        <dbReference type="EMBL" id="SFB38634.1"/>
    </source>
</evidence>
<dbReference type="RefSeq" id="WP_090042796.1">
    <property type="nucleotide sequence ID" value="NZ_FOKI01000039.1"/>
</dbReference>
<dbReference type="Proteomes" id="UP000198619">
    <property type="component" value="Unassembled WGS sequence"/>
</dbReference>
<gene>
    <name evidence="1" type="ORF">SAMN04488528_103924</name>
</gene>
<sequence>MNEEKKEWSVKISLFYREYQELKDIAYELDISVKKLVNKSIKYALKDYKENKSIKRSDKILFLEDDKLKVYSFKIKEKHYEKLKKISDKVDMNVKELVRCILSQYPSFVQQSEERLLEDIWRI</sequence>
<dbReference type="OrthoDB" id="9873110at2"/>
<protein>
    <recommendedName>
        <fullName evidence="3">Ribbon-helix-helix domain-containing protein</fullName>
    </recommendedName>
</protein>
<keyword evidence="2" id="KW-1185">Reference proteome</keyword>
<dbReference type="EMBL" id="FOKI01000039">
    <property type="protein sequence ID" value="SFB38634.1"/>
    <property type="molecule type" value="Genomic_DNA"/>
</dbReference>
<evidence type="ECO:0000313" key="2">
    <source>
        <dbReference type="Proteomes" id="UP000198619"/>
    </source>
</evidence>
<evidence type="ECO:0008006" key="3">
    <source>
        <dbReference type="Google" id="ProtNLM"/>
    </source>
</evidence>
<proteinExistence type="predicted"/>
<name>A0A1I1AKV0_9CLOT</name>